<dbReference type="PANTHER" id="PTHR46112:SF3">
    <property type="entry name" value="AMINOPEPTIDASE YPDF"/>
    <property type="match status" value="1"/>
</dbReference>
<dbReference type="SUPFAM" id="SSF55920">
    <property type="entry name" value="Creatinase/aminopeptidase"/>
    <property type="match status" value="1"/>
</dbReference>
<dbReference type="InterPro" id="IPR001131">
    <property type="entry name" value="Peptidase_M24B_aminopep-P_CS"/>
</dbReference>
<dbReference type="InterPro" id="IPR036005">
    <property type="entry name" value="Creatinase/aminopeptidase-like"/>
</dbReference>
<dbReference type="EMBL" id="DXCP01000003">
    <property type="protein sequence ID" value="HIY78920.1"/>
    <property type="molecule type" value="Genomic_DNA"/>
</dbReference>
<dbReference type="InterPro" id="IPR050659">
    <property type="entry name" value="Peptidase_M24B"/>
</dbReference>
<reference evidence="6" key="2">
    <citation type="submission" date="2021-04" db="EMBL/GenBank/DDBJ databases">
        <authorList>
            <person name="Gilroy R."/>
        </authorList>
    </citation>
    <scope>NUCLEOTIDE SEQUENCE</scope>
    <source>
        <strain evidence="6">ChiHjej10B9-743</strain>
    </source>
</reference>
<evidence type="ECO:0000256" key="3">
    <source>
        <dbReference type="RuleBase" id="RU000590"/>
    </source>
</evidence>
<dbReference type="SUPFAM" id="SSF53092">
    <property type="entry name" value="Creatinase/prolidase N-terminal domain"/>
    <property type="match status" value="1"/>
</dbReference>
<dbReference type="Pfam" id="PF00557">
    <property type="entry name" value="Peptidase_M24"/>
    <property type="match status" value="1"/>
</dbReference>
<dbReference type="Pfam" id="PF01321">
    <property type="entry name" value="Creatinase_N"/>
    <property type="match status" value="1"/>
</dbReference>
<dbReference type="PROSITE" id="PS00491">
    <property type="entry name" value="PROLINE_PEPTIDASE"/>
    <property type="match status" value="1"/>
</dbReference>
<keyword evidence="2" id="KW-0378">Hydrolase</keyword>
<dbReference type="AlphaFoldDB" id="A0A9D1Z8Q6"/>
<proteinExistence type="inferred from homology"/>
<dbReference type="InterPro" id="IPR000587">
    <property type="entry name" value="Creatinase_N"/>
</dbReference>
<dbReference type="InterPro" id="IPR000994">
    <property type="entry name" value="Pept_M24"/>
</dbReference>
<evidence type="ECO:0000313" key="7">
    <source>
        <dbReference type="Proteomes" id="UP000824133"/>
    </source>
</evidence>
<dbReference type="PANTHER" id="PTHR46112">
    <property type="entry name" value="AMINOPEPTIDASE"/>
    <property type="match status" value="1"/>
</dbReference>
<feature type="domain" description="Peptidase M24" evidence="4">
    <location>
        <begin position="154"/>
        <end position="356"/>
    </location>
</feature>
<organism evidence="6 7">
    <name type="scientific">Candidatus Olsenella excrementavium</name>
    <dbReference type="NCBI Taxonomy" id="2838709"/>
    <lineage>
        <taxon>Bacteria</taxon>
        <taxon>Bacillati</taxon>
        <taxon>Actinomycetota</taxon>
        <taxon>Coriobacteriia</taxon>
        <taxon>Coriobacteriales</taxon>
        <taxon>Atopobiaceae</taxon>
        <taxon>Olsenella</taxon>
    </lineage>
</organism>
<comment type="caution">
    <text evidence="6">The sequence shown here is derived from an EMBL/GenBank/DDBJ whole genome shotgun (WGS) entry which is preliminary data.</text>
</comment>
<evidence type="ECO:0000256" key="2">
    <source>
        <dbReference type="ARBA" id="ARBA00022801"/>
    </source>
</evidence>
<evidence type="ECO:0000313" key="6">
    <source>
        <dbReference type="EMBL" id="HIY78920.1"/>
    </source>
</evidence>
<sequence length="374" mass="41285">MADAQACAGRVERLRELMAERGYDAVILRNNPDLRWLTGAERTFDDEVAHTAVITATGQWLHTDSRYYNTFVERLGEDGAWALDMEVTTPAAWAARRLAAERVRVAAVEDTCDLAFYDDLLVELSRAGVACLTPRLHGDICDLRMVKDAEEVALMQRAQEITDEAFAHICEFIKVGMTEQEIRVELENYMLSHGADALSFGTIIASGPNGANPHAQPGERQVQLGDLIVMDYGAGYHDYHADMTRTVAVGEPGEEQRAVYDVVRRAHEESAAAVRAGVIGRDIHEIAARVIEEAGYGDKFGHGLGHGVGIQIHENPNFNRRWDRPVPEGSVVTIEPGIYLPGRFGIRLEDFGLVTATGYEPFTRSTHDLVVVGE</sequence>
<gene>
    <name evidence="6" type="ORF">IAA42_00535</name>
</gene>
<protein>
    <submittedName>
        <fullName evidence="6">Xaa-Pro peptidase family protein</fullName>
    </submittedName>
</protein>
<dbReference type="InterPro" id="IPR029149">
    <property type="entry name" value="Creatin/AminoP/Spt16_N"/>
</dbReference>
<dbReference type="GO" id="GO:0016787">
    <property type="term" value="F:hydrolase activity"/>
    <property type="evidence" value="ECO:0007669"/>
    <property type="project" value="UniProtKB-KW"/>
</dbReference>
<evidence type="ECO:0000259" key="4">
    <source>
        <dbReference type="Pfam" id="PF00557"/>
    </source>
</evidence>
<dbReference type="Gene3D" id="3.90.230.10">
    <property type="entry name" value="Creatinase/methionine aminopeptidase superfamily"/>
    <property type="match status" value="1"/>
</dbReference>
<comment type="similarity">
    <text evidence="3">Belongs to the peptidase M24B family.</text>
</comment>
<dbReference type="Gene3D" id="3.40.350.10">
    <property type="entry name" value="Creatinase/prolidase N-terminal domain"/>
    <property type="match status" value="1"/>
</dbReference>
<feature type="domain" description="Creatinase N-terminal" evidence="5">
    <location>
        <begin position="10"/>
        <end position="127"/>
    </location>
</feature>
<keyword evidence="1 3" id="KW-0479">Metal-binding</keyword>
<evidence type="ECO:0000256" key="1">
    <source>
        <dbReference type="ARBA" id="ARBA00022723"/>
    </source>
</evidence>
<dbReference type="Proteomes" id="UP000824133">
    <property type="component" value="Unassembled WGS sequence"/>
</dbReference>
<name>A0A9D1Z8Q6_9ACTN</name>
<accession>A0A9D1Z8Q6</accession>
<dbReference type="CDD" id="cd01092">
    <property type="entry name" value="APP-like"/>
    <property type="match status" value="1"/>
</dbReference>
<dbReference type="GO" id="GO:0046872">
    <property type="term" value="F:metal ion binding"/>
    <property type="evidence" value="ECO:0007669"/>
    <property type="project" value="UniProtKB-KW"/>
</dbReference>
<evidence type="ECO:0000259" key="5">
    <source>
        <dbReference type="Pfam" id="PF01321"/>
    </source>
</evidence>
<reference evidence="6" key="1">
    <citation type="journal article" date="2021" name="PeerJ">
        <title>Extensive microbial diversity within the chicken gut microbiome revealed by metagenomics and culture.</title>
        <authorList>
            <person name="Gilroy R."/>
            <person name="Ravi A."/>
            <person name="Getino M."/>
            <person name="Pursley I."/>
            <person name="Horton D.L."/>
            <person name="Alikhan N.F."/>
            <person name="Baker D."/>
            <person name="Gharbi K."/>
            <person name="Hall N."/>
            <person name="Watson M."/>
            <person name="Adriaenssens E.M."/>
            <person name="Foster-Nyarko E."/>
            <person name="Jarju S."/>
            <person name="Secka A."/>
            <person name="Antonio M."/>
            <person name="Oren A."/>
            <person name="Chaudhuri R.R."/>
            <person name="La Ragione R."/>
            <person name="Hildebrand F."/>
            <person name="Pallen M.J."/>
        </authorList>
    </citation>
    <scope>NUCLEOTIDE SEQUENCE</scope>
    <source>
        <strain evidence="6">ChiHjej10B9-743</strain>
    </source>
</reference>